<evidence type="ECO:0000256" key="1">
    <source>
        <dbReference type="ARBA" id="ARBA00004141"/>
    </source>
</evidence>
<feature type="transmembrane region" description="Helical" evidence="8">
    <location>
        <begin position="189"/>
        <end position="206"/>
    </location>
</feature>
<evidence type="ECO:0000256" key="6">
    <source>
        <dbReference type="ARBA" id="ARBA00022989"/>
    </source>
</evidence>
<sequence length="365" mass="42829">MKEKLNVFHITLLIYMTEMNITLFNLPRLVAENIGTNGWAGYLFLSLIATFNIFLYRMVYKMGNGASLFQILETAIPKAALYPFYLALSLFWVVTASFIGKNYFLIFQMLSFQTTNPMFIFLLFCLMVFCLLIKNIYNISKANTVFFIMTIWTLLLSFYHYRDWQIVRFTTYWFQDAAQGHSFHNWMEVYINFVGFELCIFLFPYVNKKSKLFTGVFLGHWLITLALLIVLITSFGFFSFNQIQSLLYPVIDLLDFIEIPFVNRIENLVFVMFMFGNLITTVMFCFAALSTLRQIFPRMKPNRIEFGIVLLIFIIGYFPKYLAQSELLLRKVLFIEISLAFSIPILLILVLQYLKLKGKKPKNEG</sequence>
<name>A0ABU6GTL9_9BACL</name>
<dbReference type="RefSeq" id="WP_326090247.1">
    <property type="nucleotide sequence ID" value="NZ_JARLKZ010000016.1"/>
</dbReference>
<evidence type="ECO:0000256" key="7">
    <source>
        <dbReference type="ARBA" id="ARBA00023136"/>
    </source>
</evidence>
<evidence type="ECO:0000256" key="4">
    <source>
        <dbReference type="ARBA" id="ARBA00022544"/>
    </source>
</evidence>
<evidence type="ECO:0000256" key="5">
    <source>
        <dbReference type="ARBA" id="ARBA00022692"/>
    </source>
</evidence>
<feature type="transmembrane region" description="Helical" evidence="8">
    <location>
        <begin position="39"/>
        <end position="59"/>
    </location>
</feature>
<accession>A0ABU6GTL9</accession>
<keyword evidence="5 8" id="KW-0812">Transmembrane</keyword>
<evidence type="ECO:0000256" key="8">
    <source>
        <dbReference type="SAM" id="Phobius"/>
    </source>
</evidence>
<feature type="transmembrane region" description="Helical" evidence="8">
    <location>
        <begin position="144"/>
        <end position="161"/>
    </location>
</feature>
<evidence type="ECO:0000313" key="9">
    <source>
        <dbReference type="EMBL" id="MEC0242472.1"/>
    </source>
</evidence>
<evidence type="ECO:0000313" key="10">
    <source>
        <dbReference type="Proteomes" id="UP001344632"/>
    </source>
</evidence>
<feature type="transmembrane region" description="Helical" evidence="8">
    <location>
        <begin position="119"/>
        <end position="137"/>
    </location>
</feature>
<protein>
    <submittedName>
        <fullName evidence="9">GerAB/ArcD/ProY family transporter</fullName>
    </submittedName>
</protein>
<feature type="transmembrane region" description="Helical" evidence="8">
    <location>
        <begin position="218"/>
        <end position="240"/>
    </location>
</feature>
<feature type="transmembrane region" description="Helical" evidence="8">
    <location>
        <begin position="304"/>
        <end position="322"/>
    </location>
</feature>
<evidence type="ECO:0000256" key="3">
    <source>
        <dbReference type="ARBA" id="ARBA00022448"/>
    </source>
</evidence>
<comment type="similarity">
    <text evidence="2">Belongs to the amino acid-polyamine-organocation (APC) superfamily. Spore germination protein (SGP) (TC 2.A.3.9) family.</text>
</comment>
<feature type="transmembrane region" description="Helical" evidence="8">
    <location>
        <begin position="80"/>
        <end position="99"/>
    </location>
</feature>
<feature type="transmembrane region" description="Helical" evidence="8">
    <location>
        <begin position="268"/>
        <end position="292"/>
    </location>
</feature>
<keyword evidence="7 8" id="KW-0472">Membrane</keyword>
<dbReference type="InterPro" id="IPR004761">
    <property type="entry name" value="Spore_GerAB"/>
</dbReference>
<evidence type="ECO:0000256" key="2">
    <source>
        <dbReference type="ARBA" id="ARBA00007998"/>
    </source>
</evidence>
<feature type="transmembrane region" description="Helical" evidence="8">
    <location>
        <begin position="7"/>
        <end position="27"/>
    </location>
</feature>
<feature type="transmembrane region" description="Helical" evidence="8">
    <location>
        <begin position="334"/>
        <end position="354"/>
    </location>
</feature>
<keyword evidence="3" id="KW-0813">Transport</keyword>
<organism evidence="9 10">
    <name type="scientific">Paenibacillus dokdonensis</name>
    <dbReference type="NCBI Taxonomy" id="2567944"/>
    <lineage>
        <taxon>Bacteria</taxon>
        <taxon>Bacillati</taxon>
        <taxon>Bacillota</taxon>
        <taxon>Bacilli</taxon>
        <taxon>Bacillales</taxon>
        <taxon>Paenibacillaceae</taxon>
        <taxon>Paenibacillus</taxon>
    </lineage>
</organism>
<comment type="caution">
    <text evidence="9">The sequence shown here is derived from an EMBL/GenBank/DDBJ whole genome shotgun (WGS) entry which is preliminary data.</text>
</comment>
<dbReference type="PANTHER" id="PTHR34975">
    <property type="entry name" value="SPORE GERMINATION PROTEIN A2"/>
    <property type="match status" value="1"/>
</dbReference>
<proteinExistence type="inferred from homology"/>
<reference evidence="9 10" key="1">
    <citation type="submission" date="2023-03" db="EMBL/GenBank/DDBJ databases">
        <title>Bacillus Genome Sequencing.</title>
        <authorList>
            <person name="Dunlap C."/>
        </authorList>
    </citation>
    <scope>NUCLEOTIDE SEQUENCE [LARGE SCALE GENOMIC DNA]</scope>
    <source>
        <strain evidence="9 10">BD-525</strain>
    </source>
</reference>
<keyword evidence="6 8" id="KW-1133">Transmembrane helix</keyword>
<keyword evidence="10" id="KW-1185">Reference proteome</keyword>
<keyword evidence="4" id="KW-0309">Germination</keyword>
<comment type="subcellular location">
    <subcellularLocation>
        <location evidence="1">Membrane</location>
        <topology evidence="1">Multi-pass membrane protein</topology>
    </subcellularLocation>
</comment>
<dbReference type="Pfam" id="PF03845">
    <property type="entry name" value="Spore_permease"/>
    <property type="match status" value="1"/>
</dbReference>
<dbReference type="EMBL" id="JARLKZ010000016">
    <property type="protein sequence ID" value="MEC0242472.1"/>
    <property type="molecule type" value="Genomic_DNA"/>
</dbReference>
<dbReference type="Proteomes" id="UP001344632">
    <property type="component" value="Unassembled WGS sequence"/>
</dbReference>
<dbReference type="PANTHER" id="PTHR34975:SF2">
    <property type="entry name" value="SPORE GERMINATION PROTEIN A2"/>
    <property type="match status" value="1"/>
</dbReference>
<gene>
    <name evidence="9" type="ORF">P4H66_21920</name>
</gene>